<dbReference type="PANTHER" id="PTHR43736:SF1">
    <property type="entry name" value="DIHYDRONEOPTERIN TRIPHOSPHATE DIPHOSPHATASE"/>
    <property type="match status" value="1"/>
</dbReference>
<keyword evidence="5" id="KW-1185">Reference proteome</keyword>
<dbReference type="PRINTS" id="PR00502">
    <property type="entry name" value="NUDIXFAMILY"/>
</dbReference>
<accession>A0A3E1QCP4</accession>
<dbReference type="Pfam" id="PF00293">
    <property type="entry name" value="NUDIX"/>
    <property type="match status" value="1"/>
</dbReference>
<dbReference type="AlphaFoldDB" id="A0A3E1QCP4"/>
<comment type="caution">
    <text evidence="4">The sequence shown here is derived from an EMBL/GenBank/DDBJ whole genome shotgun (WGS) entry which is preliminary data.</text>
</comment>
<organism evidence="4 5">
    <name type="scientific">Marixanthomonas ophiurae</name>
    <dbReference type="NCBI Taxonomy" id="387659"/>
    <lineage>
        <taxon>Bacteria</taxon>
        <taxon>Pseudomonadati</taxon>
        <taxon>Bacteroidota</taxon>
        <taxon>Flavobacteriia</taxon>
        <taxon>Flavobacteriales</taxon>
        <taxon>Flavobacteriaceae</taxon>
        <taxon>Marixanthomonas</taxon>
    </lineage>
</organism>
<sequence length="209" mass="25082">MYKVFVKDIPIILSTEENIGEQYTSIPLNLVRFKKLVKKISKGELLYVNLYHKNEEKLERFLRKKLPVVEAAGGMVFNDKQEILFIYRNKKWDLPKGKIEKKETHEEAAMREVMEETGVQDLEIREFLMKTYHVFKRNGKFKLKVTYWYNMYSNYEGELRPEEKEGIKKAKWKNFEKSQKALTKSYENIKLLFPKEYLTTHPNDRVTKV</sequence>
<dbReference type="InterPro" id="IPR020084">
    <property type="entry name" value="NUDIX_hydrolase_CS"/>
</dbReference>
<dbReference type="PROSITE" id="PS00893">
    <property type="entry name" value="NUDIX_BOX"/>
    <property type="match status" value="1"/>
</dbReference>
<evidence type="ECO:0000313" key="5">
    <source>
        <dbReference type="Proteomes" id="UP000261082"/>
    </source>
</evidence>
<dbReference type="InterPro" id="IPR015797">
    <property type="entry name" value="NUDIX_hydrolase-like_dom_sf"/>
</dbReference>
<dbReference type="CDD" id="cd03673">
    <property type="entry name" value="NUDIX_Ap6A_hydrolase"/>
    <property type="match status" value="1"/>
</dbReference>
<comment type="similarity">
    <text evidence="2">Belongs to the Nudix hydrolase family.</text>
</comment>
<proteinExistence type="inferred from homology"/>
<gene>
    <name evidence="4" type="ORF">DZ858_07695</name>
</gene>
<feature type="domain" description="Nudix hydrolase" evidence="3">
    <location>
        <begin position="67"/>
        <end position="196"/>
    </location>
</feature>
<keyword evidence="1 2" id="KW-0378">Hydrolase</keyword>
<protein>
    <submittedName>
        <fullName evidence="4">NUDIX domain-containing protein</fullName>
    </submittedName>
</protein>
<dbReference type="PANTHER" id="PTHR43736">
    <property type="entry name" value="ADP-RIBOSE PYROPHOSPHATASE"/>
    <property type="match status" value="1"/>
</dbReference>
<evidence type="ECO:0000256" key="1">
    <source>
        <dbReference type="ARBA" id="ARBA00022801"/>
    </source>
</evidence>
<dbReference type="EMBL" id="QVID01000001">
    <property type="protein sequence ID" value="RFN59920.1"/>
    <property type="molecule type" value="Genomic_DNA"/>
</dbReference>
<dbReference type="InterPro" id="IPR020476">
    <property type="entry name" value="Nudix_hydrolase"/>
</dbReference>
<dbReference type="RefSeq" id="WP_117158981.1">
    <property type="nucleotide sequence ID" value="NZ_QVID01000001.1"/>
</dbReference>
<evidence type="ECO:0000256" key="2">
    <source>
        <dbReference type="RuleBase" id="RU003476"/>
    </source>
</evidence>
<dbReference type="InterPro" id="IPR000086">
    <property type="entry name" value="NUDIX_hydrolase_dom"/>
</dbReference>
<dbReference type="GO" id="GO:0016787">
    <property type="term" value="F:hydrolase activity"/>
    <property type="evidence" value="ECO:0007669"/>
    <property type="project" value="UniProtKB-KW"/>
</dbReference>
<evidence type="ECO:0000259" key="3">
    <source>
        <dbReference type="PROSITE" id="PS51462"/>
    </source>
</evidence>
<name>A0A3E1QCP4_9FLAO</name>
<reference evidence="4 5" key="1">
    <citation type="journal article" date="2007" name="Int. J. Syst. Evol. Microbiol.">
        <title>Marixanthomonas ophiurae gen. nov., sp. nov., a marine bacterium of the family Flavobacteriaceae isolated from a deep-sea brittle star.</title>
        <authorList>
            <person name="Romanenko L.A."/>
            <person name="Uchino M."/>
            <person name="Frolova G.M."/>
            <person name="Mikhailov V.V."/>
        </authorList>
    </citation>
    <scope>NUCLEOTIDE SEQUENCE [LARGE SCALE GENOMIC DNA]</scope>
    <source>
        <strain evidence="4 5">KMM 3046</strain>
    </source>
</reference>
<dbReference type="Gene3D" id="3.90.79.10">
    <property type="entry name" value="Nucleoside Triphosphate Pyrophosphohydrolase"/>
    <property type="match status" value="1"/>
</dbReference>
<evidence type="ECO:0000313" key="4">
    <source>
        <dbReference type="EMBL" id="RFN59920.1"/>
    </source>
</evidence>
<dbReference type="Proteomes" id="UP000261082">
    <property type="component" value="Unassembled WGS sequence"/>
</dbReference>
<dbReference type="SUPFAM" id="SSF55811">
    <property type="entry name" value="Nudix"/>
    <property type="match status" value="1"/>
</dbReference>
<dbReference type="PROSITE" id="PS51462">
    <property type="entry name" value="NUDIX"/>
    <property type="match status" value="1"/>
</dbReference>
<dbReference type="OrthoDB" id="9816289at2"/>